<name>A0A3L9IDY9_ECOLX</name>
<dbReference type="AlphaFoldDB" id="A0A3L9IDY9"/>
<proteinExistence type="predicted"/>
<dbReference type="EMBL" id="RDDM01000862">
    <property type="protein sequence ID" value="RLY49819.1"/>
    <property type="molecule type" value="Genomic_DNA"/>
</dbReference>
<organism evidence="1 2">
    <name type="scientific">Escherichia coli</name>
    <dbReference type="NCBI Taxonomy" id="562"/>
    <lineage>
        <taxon>Bacteria</taxon>
        <taxon>Pseudomonadati</taxon>
        <taxon>Pseudomonadota</taxon>
        <taxon>Gammaproteobacteria</taxon>
        <taxon>Enterobacterales</taxon>
        <taxon>Enterobacteriaceae</taxon>
        <taxon>Escherichia</taxon>
    </lineage>
</organism>
<gene>
    <name evidence="1" type="ORF">EAI46_30800</name>
</gene>
<evidence type="ECO:0000313" key="2">
    <source>
        <dbReference type="Proteomes" id="UP000281340"/>
    </source>
</evidence>
<protein>
    <submittedName>
        <fullName evidence="1">Isopentenyl-diphosphate delta-isomerase</fullName>
        <ecNumber evidence="1">5.3.3.2</ecNumber>
    </submittedName>
</protein>
<dbReference type="Proteomes" id="UP000281340">
    <property type="component" value="Unassembled WGS sequence"/>
</dbReference>
<feature type="non-terminal residue" evidence="1">
    <location>
        <position position="1"/>
    </location>
</feature>
<dbReference type="GO" id="GO:0004452">
    <property type="term" value="F:isopentenyl-diphosphate delta-isomerase activity"/>
    <property type="evidence" value="ECO:0007669"/>
    <property type="project" value="UniProtKB-EC"/>
</dbReference>
<dbReference type="EC" id="5.3.3.2" evidence="1"/>
<evidence type="ECO:0000313" key="1">
    <source>
        <dbReference type="EMBL" id="RLY49819.1"/>
    </source>
</evidence>
<reference evidence="1 2" key="1">
    <citation type="submission" date="2018-10" db="EMBL/GenBank/DDBJ databases">
        <title>Comparison of Escherichia coli isolates recovered from retail chicken and from chicken fecal samples by antimicrobial susceptibility test and whole genome sequencing.</title>
        <authorList>
            <person name="Tang B."/>
            <person name="Ma Y."/>
            <person name="He X."/>
            <person name="Cao L."/>
            <person name="Xia X."/>
            <person name="Yang H."/>
        </authorList>
    </citation>
    <scope>NUCLEOTIDE SEQUENCE [LARGE SCALE GENOMIC DNA]</scope>
    <source>
        <strain evidence="1 2">CMJH98b</strain>
    </source>
</reference>
<sequence>KNPDICRGCEHNVMLILPDASPGTE</sequence>
<keyword evidence="1" id="KW-0413">Isomerase</keyword>
<accession>A0A3L9IDY9</accession>
<comment type="caution">
    <text evidence="1">The sequence shown here is derived from an EMBL/GenBank/DDBJ whole genome shotgun (WGS) entry which is preliminary data.</text>
</comment>